<dbReference type="InterPro" id="IPR018484">
    <property type="entry name" value="FGGY_N"/>
</dbReference>
<accession>A0AAW6U0K6</accession>
<evidence type="ECO:0000256" key="3">
    <source>
        <dbReference type="ARBA" id="ARBA00022777"/>
    </source>
</evidence>
<dbReference type="CDD" id="cd07773">
    <property type="entry name" value="ASKHA_NBD_FGGY_FK"/>
    <property type="match status" value="1"/>
</dbReference>
<dbReference type="Pfam" id="PF02782">
    <property type="entry name" value="FGGY_C"/>
    <property type="match status" value="1"/>
</dbReference>
<dbReference type="GO" id="GO:0016773">
    <property type="term" value="F:phosphotransferase activity, alcohol group as acceptor"/>
    <property type="evidence" value="ECO:0007669"/>
    <property type="project" value="InterPro"/>
</dbReference>
<dbReference type="Gene3D" id="3.30.420.40">
    <property type="match status" value="2"/>
</dbReference>
<dbReference type="PROSITE" id="PS00933">
    <property type="entry name" value="FGGY_KINASES_1"/>
    <property type="match status" value="1"/>
</dbReference>
<dbReference type="AlphaFoldDB" id="A0AAW6U0K6"/>
<dbReference type="InterPro" id="IPR018485">
    <property type="entry name" value="FGGY_C"/>
</dbReference>
<name>A0AAW6U0K6_9BACT</name>
<dbReference type="EMBL" id="JASCXX010000035">
    <property type="protein sequence ID" value="MDI6451397.1"/>
    <property type="molecule type" value="Genomic_DNA"/>
</dbReference>
<evidence type="ECO:0000256" key="4">
    <source>
        <dbReference type="RuleBase" id="RU003733"/>
    </source>
</evidence>
<dbReference type="InterPro" id="IPR000577">
    <property type="entry name" value="Carb_kinase_FGGY"/>
</dbReference>
<keyword evidence="2 4" id="KW-0808">Transferase</keyword>
<feature type="domain" description="Carbohydrate kinase FGGY N-terminal" evidence="5">
    <location>
        <begin position="3"/>
        <end position="245"/>
    </location>
</feature>
<dbReference type="Pfam" id="PF00370">
    <property type="entry name" value="FGGY_N"/>
    <property type="match status" value="1"/>
</dbReference>
<dbReference type="PANTHER" id="PTHR43095">
    <property type="entry name" value="SUGAR KINASE"/>
    <property type="match status" value="1"/>
</dbReference>
<proteinExistence type="inferred from homology"/>
<evidence type="ECO:0000313" key="8">
    <source>
        <dbReference type="Proteomes" id="UP001431776"/>
    </source>
</evidence>
<feature type="domain" description="Carbohydrate kinase FGGY C-terminal" evidence="6">
    <location>
        <begin position="254"/>
        <end position="450"/>
    </location>
</feature>
<dbReference type="PROSITE" id="PS00445">
    <property type="entry name" value="FGGY_KINASES_2"/>
    <property type="match status" value="1"/>
</dbReference>
<keyword evidence="3 4" id="KW-0418">Kinase</keyword>
<dbReference type="GO" id="GO:0005975">
    <property type="term" value="P:carbohydrate metabolic process"/>
    <property type="evidence" value="ECO:0007669"/>
    <property type="project" value="InterPro"/>
</dbReference>
<dbReference type="Proteomes" id="UP001431776">
    <property type="component" value="Unassembled WGS sequence"/>
</dbReference>
<dbReference type="PIRSF" id="PIRSF000538">
    <property type="entry name" value="GlpK"/>
    <property type="match status" value="1"/>
</dbReference>
<dbReference type="InterPro" id="IPR018483">
    <property type="entry name" value="Carb_kinase_FGGY_CS"/>
</dbReference>
<evidence type="ECO:0000259" key="5">
    <source>
        <dbReference type="Pfam" id="PF00370"/>
    </source>
</evidence>
<dbReference type="InterPro" id="IPR043129">
    <property type="entry name" value="ATPase_NBD"/>
</dbReference>
<sequence>MSVIGLDIGTTGCKAAVFNDQWEILARAAREYSVLTPCPHWAEQDAELVWQLALEVLAQVATESRADPPKAIALSVQGEAVIAVDGAGHPMRHAILGMDTRTTAESDWLAETFGAEALFRRTGMPMHTMNTVTKLLWLQRNEPQLWGRAAQFLLYEDYFLRRLTGRAVISHCLASRTQMYDLETSAWATDILDRCQIDPDRLAELLPPDEAVVGTLDETVARTVGLSGSILVATGGHDQACAALGSGVTRPGRAMVSTGTAEVVEVAMASPVLAPNLREGNISVYRHVVPGLYLAMTLNHSGGLALRWFRDTLCRDRIAEAAQTGRDAYDLLLAGAPKAPTDLLVLPHFAGAGTPLLDTHSKGAIIGLTFATTQAEIAKAILEGLTFELRVNLELLRQAGIAFDELHAVGGGARSKLWLQLKADICRQRLRVPRVTEAACLGAAMLAAVATGDYPDVPAAASAAVRLDAIIEPDPQRTGEYDRRYETYRRLYPAMKDIYEAQST</sequence>
<dbReference type="GO" id="GO:0016301">
    <property type="term" value="F:kinase activity"/>
    <property type="evidence" value="ECO:0007669"/>
    <property type="project" value="UniProtKB-KW"/>
</dbReference>
<dbReference type="InterPro" id="IPR050406">
    <property type="entry name" value="FGGY_Carb_Kinase"/>
</dbReference>
<evidence type="ECO:0000256" key="1">
    <source>
        <dbReference type="ARBA" id="ARBA00009156"/>
    </source>
</evidence>
<comment type="caution">
    <text evidence="7">The sequence shown here is derived from an EMBL/GenBank/DDBJ whole genome shotgun (WGS) entry which is preliminary data.</text>
</comment>
<gene>
    <name evidence="7" type="ORF">QJ522_20210</name>
</gene>
<evidence type="ECO:0000256" key="2">
    <source>
        <dbReference type="ARBA" id="ARBA00022679"/>
    </source>
</evidence>
<evidence type="ECO:0000313" key="7">
    <source>
        <dbReference type="EMBL" id="MDI6451397.1"/>
    </source>
</evidence>
<evidence type="ECO:0000259" key="6">
    <source>
        <dbReference type="Pfam" id="PF02782"/>
    </source>
</evidence>
<reference evidence="7" key="1">
    <citation type="submission" date="2023-05" db="EMBL/GenBank/DDBJ databases">
        <title>Anaerotaeda fermentans gen. nov., sp. nov., a novel anaerobic planctomycete of the new family within the order Sedimentisphaerales isolated from Taman Peninsula, Russia.</title>
        <authorList>
            <person name="Khomyakova M.A."/>
            <person name="Merkel A.Y."/>
            <person name="Slobodkin A.I."/>
        </authorList>
    </citation>
    <scope>NUCLEOTIDE SEQUENCE</scope>
    <source>
        <strain evidence="7">M17dextr</strain>
    </source>
</reference>
<comment type="similarity">
    <text evidence="1 4">Belongs to the FGGY kinase family.</text>
</comment>
<protein>
    <submittedName>
        <fullName evidence="7">FGGY family carbohydrate kinase</fullName>
    </submittedName>
</protein>
<keyword evidence="8" id="KW-1185">Reference proteome</keyword>
<dbReference type="SUPFAM" id="SSF53067">
    <property type="entry name" value="Actin-like ATPase domain"/>
    <property type="match status" value="2"/>
</dbReference>
<dbReference type="RefSeq" id="WP_349246805.1">
    <property type="nucleotide sequence ID" value="NZ_JASCXX010000035.1"/>
</dbReference>
<organism evidence="7 8">
    <name type="scientific">Anaerobaca lacustris</name>
    <dbReference type="NCBI Taxonomy" id="3044600"/>
    <lineage>
        <taxon>Bacteria</taxon>
        <taxon>Pseudomonadati</taxon>
        <taxon>Planctomycetota</taxon>
        <taxon>Phycisphaerae</taxon>
        <taxon>Sedimentisphaerales</taxon>
        <taxon>Anaerobacaceae</taxon>
        <taxon>Anaerobaca</taxon>
    </lineage>
</organism>